<organism evidence="1 2">
    <name type="scientific">Phytophthora nicotianae P1976</name>
    <dbReference type="NCBI Taxonomy" id="1317066"/>
    <lineage>
        <taxon>Eukaryota</taxon>
        <taxon>Sar</taxon>
        <taxon>Stramenopiles</taxon>
        <taxon>Oomycota</taxon>
        <taxon>Peronosporomycetes</taxon>
        <taxon>Peronosporales</taxon>
        <taxon>Peronosporaceae</taxon>
        <taxon>Phytophthora</taxon>
    </lineage>
</organism>
<name>A0A080ZUC2_PHYNI</name>
<comment type="caution">
    <text evidence="1">The sequence shown here is derived from an EMBL/GenBank/DDBJ whole genome shotgun (WGS) entry which is preliminary data.</text>
</comment>
<accession>A0A080ZUC2</accession>
<sequence length="83" mass="9464">MEHFLKIYSNCATTYMRLYGKSPQHRGYKQFILGKDVLTTLGIDVGCQLEQFKESDITGGEDSDDSKNDLEFDVECDNKENCS</sequence>
<proteinExistence type="predicted"/>
<protein>
    <submittedName>
        <fullName evidence="1">Uncharacterized protein</fullName>
    </submittedName>
</protein>
<dbReference type="Proteomes" id="UP000028582">
    <property type="component" value="Unassembled WGS sequence"/>
</dbReference>
<evidence type="ECO:0000313" key="2">
    <source>
        <dbReference type="Proteomes" id="UP000028582"/>
    </source>
</evidence>
<reference evidence="1 2" key="1">
    <citation type="submission" date="2013-11" db="EMBL/GenBank/DDBJ databases">
        <title>The Genome Sequence of Phytophthora parasitica P1976.</title>
        <authorList>
            <consortium name="The Broad Institute Genomics Platform"/>
            <person name="Russ C."/>
            <person name="Tyler B."/>
            <person name="Panabieres F."/>
            <person name="Shan W."/>
            <person name="Tripathy S."/>
            <person name="Grunwald N."/>
            <person name="Machado M."/>
            <person name="Johnson C.S."/>
            <person name="Walker B."/>
            <person name="Young S."/>
            <person name="Zeng Q."/>
            <person name="Gargeya S."/>
            <person name="Fitzgerald M."/>
            <person name="Haas B."/>
            <person name="Abouelleil A."/>
            <person name="Allen A.W."/>
            <person name="Alvarado L."/>
            <person name="Arachchi H.M."/>
            <person name="Berlin A.M."/>
            <person name="Chapman S.B."/>
            <person name="Gainer-Dewar J."/>
            <person name="Goldberg J."/>
            <person name="Griggs A."/>
            <person name="Gujja S."/>
            <person name="Hansen M."/>
            <person name="Howarth C."/>
            <person name="Imamovic A."/>
            <person name="Ireland A."/>
            <person name="Larimer J."/>
            <person name="McCowan C."/>
            <person name="Murphy C."/>
            <person name="Pearson M."/>
            <person name="Poon T.W."/>
            <person name="Priest M."/>
            <person name="Roberts A."/>
            <person name="Saif S."/>
            <person name="Shea T."/>
            <person name="Sisk P."/>
            <person name="Sykes S."/>
            <person name="Wortman J."/>
            <person name="Nusbaum C."/>
            <person name="Birren B."/>
        </authorList>
    </citation>
    <scope>NUCLEOTIDE SEQUENCE [LARGE SCALE GENOMIC DNA]</scope>
    <source>
        <strain evidence="1 2">P1976</strain>
    </source>
</reference>
<evidence type="ECO:0000313" key="1">
    <source>
        <dbReference type="EMBL" id="ETO70233.1"/>
    </source>
</evidence>
<dbReference type="AlphaFoldDB" id="A0A080ZUC2"/>
<dbReference type="EMBL" id="ANJA01002382">
    <property type="protein sequence ID" value="ETO70233.1"/>
    <property type="molecule type" value="Genomic_DNA"/>
</dbReference>
<gene>
    <name evidence="1" type="ORF">F444_13278</name>
</gene>